<dbReference type="Gene3D" id="1.25.40.10">
    <property type="entry name" value="Tetratricopeptide repeat domain"/>
    <property type="match status" value="1"/>
</dbReference>
<proteinExistence type="predicted"/>
<evidence type="ECO:0000256" key="6">
    <source>
        <dbReference type="SAM" id="Phobius"/>
    </source>
</evidence>
<sequence length="650" mass="71110">MSEWESPFPIDYTLIRSKDEAYWDAYGATPKAFIPLETGKQLWKNRFGDLTAIRMGIAPDADLQATRTLFETEFLKKIQPEQVGFQFLALQSDGLQAAGGATDFGTLFSSLSAFIIIAVALLVGMLFRIGVEQRSREIGILQAVGYPLTKIRRRFLYEGGIIVGIGSLWGCLLAVGYAQLMIFGLQTWWLPAIGTPFMELHISVWSLLIGALISLAVVMLSIRLTVHKVGKTSTVSLLAGKADFVEAAVGDKPKGRRMGPLSWLAAAIGLGIGIWVEQPVVSLLFVALLVIGVGSEVFNKWLKSQNVPKQLNRVRFAVRNAARQPGRSKTCVATISIACCIIVAVGANRHDAPPETEYAFVAESALPLHHNLNTPDGRFELGFSDKASELLSASEVIPFRVLPGEDVSCLNLYQPQKPQILGASDAMLDGSPWVSLHLMPTENGKAPAIGDEKSLRWILHHNPDDDFIVQDEFGKSLRLELETVVNSLFQSQLIISESNFTKYFPSQSGYQFFLIKTPPALRDETAQVLEETLADYGFDLASASARLASYRAVENTYISTFQSLGGLGVLLGTFGDPDPNTSSALNHMEQGWRSYESGDYPQALLSFERAINFDENLADAHNGVGWSHLSLSLNPPLAQGAFQNAVQLDP</sequence>
<feature type="transmembrane region" description="Helical" evidence="6">
    <location>
        <begin position="107"/>
        <end position="127"/>
    </location>
</feature>
<dbReference type="EMBL" id="CASHTH010002314">
    <property type="protein sequence ID" value="CAI8028020.1"/>
    <property type="molecule type" value="Genomic_DNA"/>
</dbReference>
<keyword evidence="3 6" id="KW-0812">Transmembrane</keyword>
<dbReference type="SUPFAM" id="SSF48452">
    <property type="entry name" value="TPR-like"/>
    <property type="match status" value="1"/>
</dbReference>
<name>A0AA35SDD9_GEOBA</name>
<evidence type="ECO:0000256" key="3">
    <source>
        <dbReference type="ARBA" id="ARBA00022692"/>
    </source>
</evidence>
<feature type="domain" description="ABC3 transporter permease C-terminal" evidence="7">
    <location>
        <begin position="110"/>
        <end position="232"/>
    </location>
</feature>
<accession>A0AA35SDD9</accession>
<evidence type="ECO:0000256" key="1">
    <source>
        <dbReference type="ARBA" id="ARBA00004651"/>
    </source>
</evidence>
<reference evidence="8" key="1">
    <citation type="submission" date="2023-03" db="EMBL/GenBank/DDBJ databases">
        <authorList>
            <person name="Steffen K."/>
            <person name="Cardenas P."/>
        </authorList>
    </citation>
    <scope>NUCLEOTIDE SEQUENCE</scope>
</reference>
<comment type="subcellular location">
    <subcellularLocation>
        <location evidence="1">Cell membrane</location>
        <topology evidence="1">Multi-pass membrane protein</topology>
    </subcellularLocation>
</comment>
<gene>
    <name evidence="8" type="ORF">GBAR_LOCUS15973</name>
</gene>
<dbReference type="InterPro" id="IPR003838">
    <property type="entry name" value="ABC3_permease_C"/>
</dbReference>
<feature type="transmembrane region" description="Helical" evidence="6">
    <location>
        <begin position="155"/>
        <end position="182"/>
    </location>
</feature>
<evidence type="ECO:0000313" key="9">
    <source>
        <dbReference type="Proteomes" id="UP001174909"/>
    </source>
</evidence>
<protein>
    <recommendedName>
        <fullName evidence="7">ABC3 transporter permease C-terminal domain-containing protein</fullName>
    </recommendedName>
</protein>
<dbReference type="PANTHER" id="PTHR43738:SF2">
    <property type="entry name" value="ABC TRANSPORTER PERMEASE"/>
    <property type="match status" value="1"/>
</dbReference>
<evidence type="ECO:0000256" key="5">
    <source>
        <dbReference type="ARBA" id="ARBA00023136"/>
    </source>
</evidence>
<comment type="caution">
    <text evidence="8">The sequence shown here is derived from an EMBL/GenBank/DDBJ whole genome shotgun (WGS) entry which is preliminary data.</text>
</comment>
<dbReference type="InterPro" id="IPR051125">
    <property type="entry name" value="ABC-4/HrtB_transporter"/>
</dbReference>
<keyword evidence="4 6" id="KW-1133">Transmembrane helix</keyword>
<organism evidence="8 9">
    <name type="scientific">Geodia barretti</name>
    <name type="common">Barrett's horny sponge</name>
    <dbReference type="NCBI Taxonomy" id="519541"/>
    <lineage>
        <taxon>Eukaryota</taxon>
        <taxon>Metazoa</taxon>
        <taxon>Porifera</taxon>
        <taxon>Demospongiae</taxon>
        <taxon>Heteroscleromorpha</taxon>
        <taxon>Tetractinellida</taxon>
        <taxon>Astrophorina</taxon>
        <taxon>Geodiidae</taxon>
        <taxon>Geodia</taxon>
    </lineage>
</organism>
<feature type="transmembrane region" description="Helical" evidence="6">
    <location>
        <begin position="282"/>
        <end position="302"/>
    </location>
</feature>
<keyword evidence="9" id="KW-1185">Reference proteome</keyword>
<evidence type="ECO:0000256" key="4">
    <source>
        <dbReference type="ARBA" id="ARBA00022989"/>
    </source>
</evidence>
<dbReference type="GO" id="GO:0005886">
    <property type="term" value="C:plasma membrane"/>
    <property type="evidence" value="ECO:0007669"/>
    <property type="project" value="UniProtKB-SubCell"/>
</dbReference>
<dbReference type="Proteomes" id="UP001174909">
    <property type="component" value="Unassembled WGS sequence"/>
</dbReference>
<evidence type="ECO:0000256" key="2">
    <source>
        <dbReference type="ARBA" id="ARBA00022475"/>
    </source>
</evidence>
<dbReference type="InterPro" id="IPR011990">
    <property type="entry name" value="TPR-like_helical_dom_sf"/>
</dbReference>
<feature type="transmembrane region" description="Helical" evidence="6">
    <location>
        <begin position="202"/>
        <end position="222"/>
    </location>
</feature>
<dbReference type="PANTHER" id="PTHR43738">
    <property type="entry name" value="ABC TRANSPORTER, MEMBRANE PROTEIN"/>
    <property type="match status" value="1"/>
</dbReference>
<dbReference type="AlphaFoldDB" id="A0AA35SDD9"/>
<feature type="transmembrane region" description="Helical" evidence="6">
    <location>
        <begin position="258"/>
        <end position="276"/>
    </location>
</feature>
<dbReference type="Pfam" id="PF02687">
    <property type="entry name" value="FtsX"/>
    <property type="match status" value="1"/>
</dbReference>
<keyword evidence="5 6" id="KW-0472">Membrane</keyword>
<keyword evidence="2" id="KW-1003">Cell membrane</keyword>
<evidence type="ECO:0000259" key="7">
    <source>
        <dbReference type="Pfam" id="PF02687"/>
    </source>
</evidence>
<evidence type="ECO:0000313" key="8">
    <source>
        <dbReference type="EMBL" id="CAI8028020.1"/>
    </source>
</evidence>